<feature type="domain" description="EGF-like" evidence="10">
    <location>
        <begin position="110"/>
        <end position="142"/>
    </location>
</feature>
<comment type="caution">
    <text evidence="9">Lacks conserved residue(s) required for the propagation of feature annotation.</text>
</comment>
<dbReference type="InterPro" id="IPR050969">
    <property type="entry name" value="Dev_Signal_Modulators"/>
</dbReference>
<dbReference type="AlphaFoldDB" id="B7QFX1"/>
<dbReference type="Pfam" id="PF02019">
    <property type="entry name" value="WIF"/>
    <property type="match status" value="1"/>
</dbReference>
<dbReference type="EMBL" id="ABJB010071010">
    <property type="status" value="NOT_ANNOTATED_CDS"/>
    <property type="molecule type" value="Genomic_DNA"/>
</dbReference>
<dbReference type="Pfam" id="PF12661">
    <property type="entry name" value="hEGF"/>
    <property type="match status" value="1"/>
</dbReference>
<evidence type="ECO:0000256" key="8">
    <source>
        <dbReference type="ARBA" id="ARBA00023180"/>
    </source>
</evidence>
<dbReference type="PROSITE" id="PS50026">
    <property type="entry name" value="EGF_3"/>
    <property type="match status" value="3"/>
</dbReference>
<keyword evidence="5" id="KW-0732">Signal</keyword>
<feature type="disulfide bond" evidence="9">
    <location>
        <begin position="146"/>
        <end position="156"/>
    </location>
</feature>
<dbReference type="InterPro" id="IPR038677">
    <property type="entry name" value="WIF_sf"/>
</dbReference>
<feature type="disulfide bond" evidence="9">
    <location>
        <begin position="132"/>
        <end position="141"/>
    </location>
</feature>
<evidence type="ECO:0000256" key="1">
    <source>
        <dbReference type="ARBA" id="ARBA00004613"/>
    </source>
</evidence>
<evidence type="ECO:0000256" key="2">
    <source>
        <dbReference type="ARBA" id="ARBA00022473"/>
    </source>
</evidence>
<dbReference type="InterPro" id="IPR013032">
    <property type="entry name" value="EGF-like_CS"/>
</dbReference>
<evidence type="ECO:0000256" key="6">
    <source>
        <dbReference type="ARBA" id="ARBA00022737"/>
    </source>
</evidence>
<dbReference type="EMBL" id="DS928434">
    <property type="protein sequence ID" value="EEC17743.1"/>
    <property type="molecule type" value="Genomic_DNA"/>
</dbReference>
<dbReference type="PANTHER" id="PTHR14949">
    <property type="entry name" value="EGF-LIKE-DOMAIN, MULTIPLE 7, 8"/>
    <property type="match status" value="1"/>
</dbReference>
<dbReference type="OrthoDB" id="10266706at2759"/>
<feature type="domain" description="WIF" evidence="11">
    <location>
        <begin position="1"/>
        <end position="124"/>
    </location>
</feature>
<evidence type="ECO:0000259" key="10">
    <source>
        <dbReference type="PROSITE" id="PS50026"/>
    </source>
</evidence>
<dbReference type="SMART" id="SM00181">
    <property type="entry name" value="EGF"/>
    <property type="match status" value="4"/>
</dbReference>
<dbReference type="EMBL" id="ABJB010439245">
    <property type="status" value="NOT_ANNOTATED_CDS"/>
    <property type="molecule type" value="Genomic_DNA"/>
</dbReference>
<dbReference type="InParanoid" id="B7QFX1"/>
<keyword evidence="14" id="KW-1185">Reference proteome</keyword>
<keyword evidence="3" id="KW-0964">Secreted</keyword>
<feature type="disulfide bond" evidence="9">
    <location>
        <begin position="164"/>
        <end position="173"/>
    </location>
</feature>
<name>B7QFX1_IXOSC</name>
<gene>
    <name evidence="12" type="ORF">IscW_ISCW021962</name>
</gene>
<dbReference type="EnsemblMetazoa" id="ISCW021962-RA">
    <property type="protein sequence ID" value="ISCW021962-PA"/>
    <property type="gene ID" value="ISCW021962"/>
</dbReference>
<dbReference type="PANTHER" id="PTHR14949:SF32">
    <property type="entry name" value="WNT INHIBITORY FACTOR 1"/>
    <property type="match status" value="1"/>
</dbReference>
<dbReference type="Gene3D" id="2.10.25.10">
    <property type="entry name" value="Laminin"/>
    <property type="match status" value="4"/>
</dbReference>
<dbReference type="HOGENOM" id="CLU_1246590_0_0_1"/>
<feature type="domain" description="EGF-like" evidence="10">
    <location>
        <begin position="143"/>
        <end position="174"/>
    </location>
</feature>
<dbReference type="PaxDb" id="6945-B7QFX1"/>
<dbReference type="SUPFAM" id="SSF57196">
    <property type="entry name" value="EGF/Laminin"/>
    <property type="match status" value="3"/>
</dbReference>
<feature type="domain" description="EGF-like" evidence="10">
    <location>
        <begin position="186"/>
        <end position="217"/>
    </location>
</feature>
<dbReference type="EMBL" id="ABJB010543465">
    <property type="status" value="NOT_ANNOTATED_CDS"/>
    <property type="molecule type" value="Genomic_DNA"/>
</dbReference>
<keyword evidence="4 9" id="KW-0245">EGF-like domain</keyword>
<evidence type="ECO:0000256" key="5">
    <source>
        <dbReference type="ARBA" id="ARBA00022729"/>
    </source>
</evidence>
<dbReference type="Proteomes" id="UP000001555">
    <property type="component" value="Unassembled WGS sequence"/>
</dbReference>
<dbReference type="VEuPathDB" id="VectorBase:ISCI021962"/>
<reference evidence="12 14" key="1">
    <citation type="submission" date="2008-03" db="EMBL/GenBank/DDBJ databases">
        <title>Annotation of Ixodes scapularis.</title>
        <authorList>
            <consortium name="Ixodes scapularis Genome Project Consortium"/>
            <person name="Caler E."/>
            <person name="Hannick L.I."/>
            <person name="Bidwell S."/>
            <person name="Joardar V."/>
            <person name="Thiagarajan M."/>
            <person name="Amedeo P."/>
            <person name="Galinsky K.J."/>
            <person name="Schobel S."/>
            <person name="Inman J."/>
            <person name="Hostetler J."/>
            <person name="Miller J."/>
            <person name="Hammond M."/>
            <person name="Megy K."/>
            <person name="Lawson D."/>
            <person name="Kodira C."/>
            <person name="Sutton G."/>
            <person name="Meyer J."/>
            <person name="Hill C.A."/>
            <person name="Birren B."/>
            <person name="Nene V."/>
            <person name="Collins F."/>
            <person name="Alarcon-Chaidez F."/>
            <person name="Wikel S."/>
            <person name="Strausberg R."/>
        </authorList>
    </citation>
    <scope>NUCLEOTIDE SEQUENCE [LARGE SCALE GENOMIC DNA]</scope>
    <source>
        <strain evidence="14">Wikel</strain>
        <strain evidence="12">Wikel colony</strain>
    </source>
</reference>
<sequence>MEIFAILDGVVLPYILDPNFEKYLPVIPSEVNSVNFTWKAGENKNYYYDFDVLESFDSSVLANPLLSVASKGKVPRKPKALCYPQCMNGGTCVSPGICDCAVGYQGPHCEGGICAEKCLNGGKCVQKDTCSCRRGYYGPRCEYSKCSIPCLNGGRCVGVNQCRCTRSFVGPQCAHRIDSSAAATVHKDHCQRRCVHGVCVRSNRCLCDEGFYGRRCARRRHT</sequence>
<dbReference type="PROSITE" id="PS01186">
    <property type="entry name" value="EGF_2"/>
    <property type="match status" value="2"/>
</dbReference>
<keyword evidence="7 9" id="KW-1015">Disulfide bond</keyword>
<dbReference type="GO" id="GO:0005102">
    <property type="term" value="F:signaling receptor binding"/>
    <property type="evidence" value="ECO:0000318"/>
    <property type="project" value="GO_Central"/>
</dbReference>
<evidence type="ECO:0000259" key="11">
    <source>
        <dbReference type="PROSITE" id="PS50814"/>
    </source>
</evidence>
<protein>
    <submittedName>
        <fullName evidence="12 13">Uncharacterized protein</fullName>
    </submittedName>
</protein>
<keyword evidence="6" id="KW-0677">Repeat</keyword>
<proteinExistence type="predicted"/>
<evidence type="ECO:0000256" key="4">
    <source>
        <dbReference type="ARBA" id="ARBA00022536"/>
    </source>
</evidence>
<keyword evidence="8" id="KW-0325">Glycoprotein</keyword>
<evidence type="ECO:0000313" key="12">
    <source>
        <dbReference type="EMBL" id="EEC17743.1"/>
    </source>
</evidence>
<dbReference type="Pfam" id="PF00008">
    <property type="entry name" value="EGF"/>
    <property type="match status" value="1"/>
</dbReference>
<dbReference type="STRING" id="6945.B7QFX1"/>
<evidence type="ECO:0000256" key="3">
    <source>
        <dbReference type="ARBA" id="ARBA00022525"/>
    </source>
</evidence>
<comment type="subcellular location">
    <subcellularLocation>
        <location evidence="1">Secreted</location>
    </subcellularLocation>
</comment>
<dbReference type="GO" id="GO:0005576">
    <property type="term" value="C:extracellular region"/>
    <property type="evidence" value="ECO:0000318"/>
    <property type="project" value="GO_Central"/>
</dbReference>
<organism>
    <name type="scientific">Ixodes scapularis</name>
    <name type="common">Black-legged tick</name>
    <name type="synonym">Deer tick</name>
    <dbReference type="NCBI Taxonomy" id="6945"/>
    <lineage>
        <taxon>Eukaryota</taxon>
        <taxon>Metazoa</taxon>
        <taxon>Ecdysozoa</taxon>
        <taxon>Arthropoda</taxon>
        <taxon>Chelicerata</taxon>
        <taxon>Arachnida</taxon>
        <taxon>Acari</taxon>
        <taxon>Parasitiformes</taxon>
        <taxon>Ixodida</taxon>
        <taxon>Ixodoidea</taxon>
        <taxon>Ixodidae</taxon>
        <taxon>Ixodinae</taxon>
        <taxon>Ixodes</taxon>
    </lineage>
</organism>
<keyword evidence="2" id="KW-0217">Developmental protein</keyword>
<evidence type="ECO:0000313" key="14">
    <source>
        <dbReference type="Proteomes" id="UP000001555"/>
    </source>
</evidence>
<dbReference type="VEuPathDB" id="VectorBase:ISCW021962"/>
<feature type="disulfide bond" evidence="9">
    <location>
        <begin position="114"/>
        <end position="124"/>
    </location>
</feature>
<evidence type="ECO:0000256" key="9">
    <source>
        <dbReference type="PROSITE-ProRule" id="PRU00076"/>
    </source>
</evidence>
<dbReference type="InterPro" id="IPR003306">
    <property type="entry name" value="WIF"/>
</dbReference>
<dbReference type="InterPro" id="IPR000742">
    <property type="entry name" value="EGF"/>
</dbReference>
<evidence type="ECO:0000256" key="7">
    <source>
        <dbReference type="ARBA" id="ARBA00023157"/>
    </source>
</evidence>
<feature type="disulfide bond" evidence="9">
    <location>
        <begin position="207"/>
        <end position="216"/>
    </location>
</feature>
<accession>B7QFX1</accession>
<reference evidence="13" key="2">
    <citation type="submission" date="2020-05" db="UniProtKB">
        <authorList>
            <consortium name="EnsemblMetazoa"/>
        </authorList>
    </citation>
    <scope>IDENTIFICATION</scope>
    <source>
        <strain evidence="13">wikel</strain>
    </source>
</reference>
<dbReference type="PROSITE" id="PS50814">
    <property type="entry name" value="WIF"/>
    <property type="match status" value="1"/>
</dbReference>
<dbReference type="GO" id="GO:0009986">
    <property type="term" value="C:cell surface"/>
    <property type="evidence" value="ECO:0000318"/>
    <property type="project" value="GO_Central"/>
</dbReference>
<evidence type="ECO:0000313" key="13">
    <source>
        <dbReference type="EnsemblMetazoa" id="ISCW021962-PA"/>
    </source>
</evidence>
<dbReference type="Gene3D" id="2.60.40.2170">
    <property type="entry name" value="Wnt, WIF domain"/>
    <property type="match status" value="1"/>
</dbReference>
<dbReference type="PROSITE" id="PS00022">
    <property type="entry name" value="EGF_1"/>
    <property type="match status" value="3"/>
</dbReference>
<dbReference type="VEuPathDB" id="VectorBase:ISCP_009341"/>